<keyword evidence="4 6" id="KW-0812">Transmembrane</keyword>
<feature type="transmembrane region" description="Helical" evidence="4">
    <location>
        <begin position="784"/>
        <end position="807"/>
    </location>
</feature>
<sequence>MHSHAAELGGRLRSRVAAGLEKHVPRLAAGLERQAPRLAAQLERRVPALAHRVSPSRRGLRHSHEEPEDEDGGQQGEADSAAAAAEAAAVPTLVLHVRLLHGRHLVAMDSCGTSDPYVKFKLGSKTVYKSSISYKTLNPVWNETFQVVLQRQFKNLNLKVYDHDWGLNDDFLGQAKIDLSSLPLDQEQELTVALADPDEATVTFTSRHQVAVTSPGQGVVTSLDARDVTGPLGTVSLALRLVPLSDDEMEQSCWRPGNPSFAPFEVGQLVKRETQRPGNLLTGKFEQRFDGPFKVKSRNSNDVTYTLERDTGAELRAHHTQLRPWITAPSYLRRLEELEGSSRCRDEGRQRQQAWSHVVHVVLVEGRDLLSMDVGHTSDPYVKLRLGKEKFKSHTVGHSLSPYWGEECCFHLYPDGCQRLEVEVFDRDQMTVDDFMGSGSLDLSLLSPERSHSVWVPLDEGAGAVRLVITISGTTHVETASDLLCHQHDPPHTEQQIRQLSFPRTLERLTPVGHLSVKVLRARGLAAADLNGRSDPFCVLQLVNRRRQTQTVYKTLEPYWNKVFSLEVNDIHSVLEVTVYDQDKDHAVDFLGKLAIPLLQVRAALRTFTPREQPLVRPPVRFRMSAFVRILNRLNALSVGALELHALISRVLAWESAPRSVSVWIGFLCVTYCFQLYMMPALLLLAVFGRWMMRMASSFRGQSQAELEGGDPPLEEEDDALEDEDLSSSRESLEVDFRYWRYLPDEKKTLKEKVLSVQEVTSLVQTSLGYLASLTERILNTADFVVPFVSWLAVLLLLGTTALCYLLPVRYIVMLMGSYKFTKGLLFPGTVSTHELINFLACVPDSEQLKQWRELGPPPVTAADRRRRQRARHRLGRRH</sequence>
<evidence type="ECO:0000313" key="6">
    <source>
        <dbReference type="EMBL" id="KAF0303241.1"/>
    </source>
</evidence>
<keyword evidence="7" id="KW-1185">Reference proteome</keyword>
<dbReference type="Gene3D" id="2.60.40.150">
    <property type="entry name" value="C2 domain"/>
    <property type="match status" value="3"/>
</dbReference>
<accession>A0A6A4WMR3</accession>
<feature type="compositionally biased region" description="Basic residues" evidence="3">
    <location>
        <begin position="865"/>
        <end position="879"/>
    </location>
</feature>
<dbReference type="InterPro" id="IPR035892">
    <property type="entry name" value="C2_domain_sf"/>
</dbReference>
<keyword evidence="4" id="KW-1133">Transmembrane helix</keyword>
<keyword evidence="2" id="KW-0106">Calcium</keyword>
<feature type="domain" description="C2" evidence="5">
    <location>
        <begin position="334"/>
        <end position="456"/>
    </location>
</feature>
<dbReference type="OrthoDB" id="6607615at2759"/>
<dbReference type="SUPFAM" id="SSF49562">
    <property type="entry name" value="C2 domain (Calcium/lipid-binding domain, CaLB)"/>
    <property type="match status" value="3"/>
</dbReference>
<gene>
    <name evidence="6" type="primary">MCTP1</name>
    <name evidence="6" type="ORF">FJT64_024821</name>
</gene>
<keyword evidence="1" id="KW-0479">Metal-binding</keyword>
<dbReference type="AlphaFoldDB" id="A0A6A4WMR3"/>
<evidence type="ECO:0000259" key="5">
    <source>
        <dbReference type="PROSITE" id="PS50004"/>
    </source>
</evidence>
<dbReference type="SMART" id="SM00239">
    <property type="entry name" value="C2"/>
    <property type="match status" value="3"/>
</dbReference>
<protein>
    <submittedName>
        <fullName evidence="6">Multiple C2 and transmembrane domain-containing protein 1</fullName>
    </submittedName>
</protein>
<feature type="region of interest" description="Disordered" evidence="3">
    <location>
        <begin position="856"/>
        <end position="879"/>
    </location>
</feature>
<keyword evidence="4" id="KW-0472">Membrane</keyword>
<dbReference type="GO" id="GO:0030672">
    <property type="term" value="C:synaptic vesicle membrane"/>
    <property type="evidence" value="ECO:0007669"/>
    <property type="project" value="TreeGrafter"/>
</dbReference>
<evidence type="ECO:0000256" key="3">
    <source>
        <dbReference type="SAM" id="MobiDB-lite"/>
    </source>
</evidence>
<comment type="caution">
    <text evidence="6">The sequence shown here is derived from an EMBL/GenBank/DDBJ whole genome shotgun (WGS) entry which is preliminary data.</text>
</comment>
<dbReference type="GO" id="GO:0005509">
    <property type="term" value="F:calcium ion binding"/>
    <property type="evidence" value="ECO:0007669"/>
    <property type="project" value="TreeGrafter"/>
</dbReference>
<feature type="region of interest" description="Disordered" evidence="3">
    <location>
        <begin position="703"/>
        <end position="728"/>
    </location>
</feature>
<dbReference type="PROSITE" id="PS50004">
    <property type="entry name" value="C2"/>
    <property type="match status" value="3"/>
</dbReference>
<evidence type="ECO:0000256" key="1">
    <source>
        <dbReference type="ARBA" id="ARBA00022723"/>
    </source>
</evidence>
<feature type="domain" description="C2" evidence="5">
    <location>
        <begin position="74"/>
        <end position="192"/>
    </location>
</feature>
<name>A0A6A4WMR3_AMPAM</name>
<dbReference type="Proteomes" id="UP000440578">
    <property type="component" value="Unassembled WGS sequence"/>
</dbReference>
<organism evidence="6 7">
    <name type="scientific">Amphibalanus amphitrite</name>
    <name type="common">Striped barnacle</name>
    <name type="synonym">Balanus amphitrite</name>
    <dbReference type="NCBI Taxonomy" id="1232801"/>
    <lineage>
        <taxon>Eukaryota</taxon>
        <taxon>Metazoa</taxon>
        <taxon>Ecdysozoa</taxon>
        <taxon>Arthropoda</taxon>
        <taxon>Crustacea</taxon>
        <taxon>Multicrustacea</taxon>
        <taxon>Cirripedia</taxon>
        <taxon>Thoracica</taxon>
        <taxon>Thoracicalcarea</taxon>
        <taxon>Balanomorpha</taxon>
        <taxon>Balanoidea</taxon>
        <taxon>Balanidae</taxon>
        <taxon>Amphibalaninae</taxon>
        <taxon>Amphibalanus</taxon>
    </lineage>
</organism>
<feature type="region of interest" description="Disordered" evidence="3">
    <location>
        <begin position="46"/>
        <end position="82"/>
    </location>
</feature>
<dbReference type="PANTHER" id="PTHR45911:SF4">
    <property type="entry name" value="MULTIPLE C2 AND TRANSMEMBRANE DOMAIN-CONTAINING PROTEIN"/>
    <property type="match status" value="1"/>
</dbReference>
<dbReference type="GO" id="GO:0046928">
    <property type="term" value="P:regulation of neurotransmitter secretion"/>
    <property type="evidence" value="ECO:0007669"/>
    <property type="project" value="TreeGrafter"/>
</dbReference>
<dbReference type="InterPro" id="IPR000008">
    <property type="entry name" value="C2_dom"/>
</dbReference>
<feature type="domain" description="C2" evidence="5">
    <location>
        <begin position="496"/>
        <end position="615"/>
    </location>
</feature>
<reference evidence="6 7" key="1">
    <citation type="submission" date="2019-07" db="EMBL/GenBank/DDBJ databases">
        <title>Draft genome assembly of a fouling barnacle, Amphibalanus amphitrite (Darwin, 1854): The first reference genome for Thecostraca.</title>
        <authorList>
            <person name="Kim W."/>
        </authorList>
    </citation>
    <scope>NUCLEOTIDE SEQUENCE [LARGE SCALE GENOMIC DNA]</scope>
    <source>
        <strain evidence="6">SNU_AA5</strain>
        <tissue evidence="6">Soma without cirri and trophi</tissue>
    </source>
</reference>
<evidence type="ECO:0000256" key="2">
    <source>
        <dbReference type="ARBA" id="ARBA00022837"/>
    </source>
</evidence>
<feature type="transmembrane region" description="Helical" evidence="4">
    <location>
        <begin position="663"/>
        <end position="688"/>
    </location>
</feature>
<evidence type="ECO:0000256" key="4">
    <source>
        <dbReference type="SAM" id="Phobius"/>
    </source>
</evidence>
<dbReference type="Pfam" id="PF00168">
    <property type="entry name" value="C2"/>
    <property type="match status" value="3"/>
</dbReference>
<dbReference type="EMBL" id="VIIS01000966">
    <property type="protein sequence ID" value="KAF0303241.1"/>
    <property type="molecule type" value="Genomic_DNA"/>
</dbReference>
<dbReference type="PRINTS" id="PR00360">
    <property type="entry name" value="C2DOMAIN"/>
</dbReference>
<dbReference type="PANTHER" id="PTHR45911">
    <property type="entry name" value="C2 DOMAIN-CONTAINING PROTEIN"/>
    <property type="match status" value="1"/>
</dbReference>
<evidence type="ECO:0000313" key="7">
    <source>
        <dbReference type="Proteomes" id="UP000440578"/>
    </source>
</evidence>
<feature type="compositionally biased region" description="Acidic residues" evidence="3">
    <location>
        <begin position="713"/>
        <end position="726"/>
    </location>
</feature>
<proteinExistence type="predicted"/>